<dbReference type="AlphaFoldDB" id="A0A0M2V2W5"/>
<dbReference type="PATRIC" id="fig|336831.14.peg.2177"/>
<evidence type="ECO:0000313" key="3">
    <source>
        <dbReference type="Proteomes" id="UP000034228"/>
    </source>
</evidence>
<feature type="compositionally biased region" description="Acidic residues" evidence="1">
    <location>
        <begin position="115"/>
        <end position="127"/>
    </location>
</feature>
<dbReference type="Gene3D" id="3.30.160.100">
    <property type="entry name" value="Ribosome hibernation promotion factor-like"/>
    <property type="match status" value="1"/>
</dbReference>
<dbReference type="InterPro" id="IPR036567">
    <property type="entry name" value="RHF-like"/>
</dbReference>
<dbReference type="RefSeq" id="WP_046559114.1">
    <property type="nucleotide sequence ID" value="NZ_LAHO01000022.1"/>
</dbReference>
<dbReference type="SUPFAM" id="SSF69754">
    <property type="entry name" value="Ribosome binding protein Y (YfiA homologue)"/>
    <property type="match status" value="1"/>
</dbReference>
<dbReference type="OrthoDB" id="121633at2"/>
<reference evidence="2 3" key="1">
    <citation type="submission" date="2015-03" db="EMBL/GenBank/DDBJ databases">
        <title>Draft genome sequences of two protease-producing strains of Arsukibacterium isolated from two cold and alkaline environments.</title>
        <authorList>
            <person name="Lylloff J.E."/>
            <person name="Skov L.B."/>
            <person name="Jepsen M."/>
            <person name="Hallin P.F."/>
            <person name="Sorensen S.J."/>
            <person name="Stougaard P."/>
            <person name="Glaring M.A."/>
        </authorList>
    </citation>
    <scope>NUCLEOTIDE SEQUENCE [LARGE SCALE GENOMIC DNA]</scope>
    <source>
        <strain evidence="2 3">GCM72</strain>
    </source>
</reference>
<accession>A0A0M2V2W5</accession>
<comment type="caution">
    <text evidence="2">The sequence shown here is derived from an EMBL/GenBank/DDBJ whole genome shotgun (WGS) entry which is preliminary data.</text>
</comment>
<name>A0A0M2V2W5_9GAMM</name>
<dbReference type="Pfam" id="PF02482">
    <property type="entry name" value="Ribosomal_S30AE"/>
    <property type="match status" value="1"/>
</dbReference>
<dbReference type="InterPro" id="IPR003489">
    <property type="entry name" value="RHF/RaiA"/>
</dbReference>
<dbReference type="EMBL" id="LAHO01000022">
    <property type="protein sequence ID" value="KKO43985.1"/>
    <property type="molecule type" value="Genomic_DNA"/>
</dbReference>
<proteinExistence type="predicted"/>
<dbReference type="Proteomes" id="UP000034228">
    <property type="component" value="Unassembled WGS sequence"/>
</dbReference>
<evidence type="ECO:0000256" key="1">
    <source>
        <dbReference type="SAM" id="MobiDB-lite"/>
    </source>
</evidence>
<dbReference type="STRING" id="336831.WG68_17995"/>
<evidence type="ECO:0000313" key="2">
    <source>
        <dbReference type="EMBL" id="KKO43985.1"/>
    </source>
</evidence>
<sequence>MQVQINSDRNIQADERLAEFVRDTLTSKLSRFADHVTRIEVHLSDENSSTKHDGNDKRCLLEARLEGFDPIAVTEQAATVGQAVSGAADKLQRKLSSVLGKLRDKHSRAGTPDFSEPEPADPVDEVN</sequence>
<feature type="region of interest" description="Disordered" evidence="1">
    <location>
        <begin position="101"/>
        <end position="127"/>
    </location>
</feature>
<gene>
    <name evidence="2" type="ORF">WG68_17995</name>
</gene>
<protein>
    <submittedName>
        <fullName evidence="2">Ribosomal subunit interface protein</fullName>
    </submittedName>
</protein>
<keyword evidence="3" id="KW-1185">Reference proteome</keyword>
<organism evidence="2 3">
    <name type="scientific">Arsukibacterium ikkense</name>
    <dbReference type="NCBI Taxonomy" id="336831"/>
    <lineage>
        <taxon>Bacteria</taxon>
        <taxon>Pseudomonadati</taxon>
        <taxon>Pseudomonadota</taxon>
        <taxon>Gammaproteobacteria</taxon>
        <taxon>Chromatiales</taxon>
        <taxon>Chromatiaceae</taxon>
        <taxon>Arsukibacterium</taxon>
    </lineage>
</organism>